<dbReference type="GO" id="GO:1990573">
    <property type="term" value="P:potassium ion import across plasma membrane"/>
    <property type="evidence" value="ECO:0007669"/>
    <property type="project" value="TreeGrafter"/>
</dbReference>
<feature type="compositionally biased region" description="Low complexity" evidence="11">
    <location>
        <begin position="976"/>
        <end position="994"/>
    </location>
</feature>
<feature type="compositionally biased region" description="Acidic residues" evidence="11">
    <location>
        <begin position="362"/>
        <end position="371"/>
    </location>
</feature>
<name>A0A9Q8SJI3_9PEZI</name>
<keyword evidence="5 10" id="KW-0812">Transmembrane</keyword>
<keyword evidence="4 10" id="KW-0633">Potassium transport</keyword>
<dbReference type="GO" id="GO:0005886">
    <property type="term" value="C:plasma membrane"/>
    <property type="evidence" value="ECO:0007669"/>
    <property type="project" value="InterPro"/>
</dbReference>
<dbReference type="InterPro" id="IPR015958">
    <property type="entry name" value="Trk1_fungi"/>
</dbReference>
<evidence type="ECO:0000256" key="8">
    <source>
        <dbReference type="ARBA" id="ARBA00023065"/>
    </source>
</evidence>
<evidence type="ECO:0000256" key="9">
    <source>
        <dbReference type="ARBA" id="ARBA00023136"/>
    </source>
</evidence>
<gene>
    <name evidence="12" type="ORF">CLUP02_03991</name>
</gene>
<evidence type="ECO:0000256" key="5">
    <source>
        <dbReference type="ARBA" id="ARBA00022692"/>
    </source>
</evidence>
<evidence type="ECO:0000256" key="2">
    <source>
        <dbReference type="ARBA" id="ARBA00009137"/>
    </source>
</evidence>
<feature type="transmembrane region" description="Helical" evidence="10">
    <location>
        <begin position="656"/>
        <end position="676"/>
    </location>
</feature>
<feature type="region of interest" description="Disordered" evidence="11">
    <location>
        <begin position="254"/>
        <end position="293"/>
    </location>
</feature>
<dbReference type="RefSeq" id="XP_049140151.1">
    <property type="nucleotide sequence ID" value="XM_049283008.1"/>
</dbReference>
<dbReference type="InterPro" id="IPR051143">
    <property type="entry name" value="TrkH_K-transport"/>
</dbReference>
<feature type="transmembrane region" description="Helical" evidence="10">
    <location>
        <begin position="108"/>
        <end position="132"/>
    </location>
</feature>
<dbReference type="PIRSF" id="PIRSF002450">
    <property type="entry name" value="K+_transpter_TRK"/>
    <property type="match status" value="1"/>
</dbReference>
<feature type="compositionally biased region" description="Basic and acidic residues" evidence="11">
    <location>
        <begin position="947"/>
        <end position="964"/>
    </location>
</feature>
<dbReference type="Pfam" id="PF02386">
    <property type="entry name" value="TrkH"/>
    <property type="match status" value="1"/>
</dbReference>
<dbReference type="KEGG" id="clup:CLUP02_03991"/>
<dbReference type="PANTHER" id="PTHR31064:SF30">
    <property type="entry name" value="HIGH-AFFINITY POTASSIUM TRANSPORT PROTEIN-RELATED"/>
    <property type="match status" value="1"/>
</dbReference>
<evidence type="ECO:0000313" key="12">
    <source>
        <dbReference type="EMBL" id="UQC78514.1"/>
    </source>
</evidence>
<feature type="region of interest" description="Disordered" evidence="11">
    <location>
        <begin position="201"/>
        <end position="221"/>
    </location>
</feature>
<dbReference type="EMBL" id="CP019474">
    <property type="protein sequence ID" value="UQC78514.1"/>
    <property type="molecule type" value="Genomic_DNA"/>
</dbReference>
<evidence type="ECO:0000256" key="11">
    <source>
        <dbReference type="SAM" id="MobiDB-lite"/>
    </source>
</evidence>
<evidence type="ECO:0000256" key="6">
    <source>
        <dbReference type="ARBA" id="ARBA00022958"/>
    </source>
</evidence>
<sequence>MNSSLACQGLDHFAHSHCTTSLIPIPPEGRCLVCSGSKPEGNFLHYINNTNKAHFRDPREMLETARGWLLDQLRAAKPSFISKKPHFNFISAHCKFTTIPTTIYPQHFWIVSLTILGSILIFASAGGQLAYIDALYFASGANTQAGLNTVDVNLLNTFQQACLYFFTMTSNPITIHSSVVFLRLYWFEKRFQGVVREARQQRRNTISKSKSRARDDLNQAERGRLSVRNIKVMHTNGHRSRMTNDGILLDMKEDEDGRISPGSNGFVPVPNTPAHNSGEHSPARAPETQEETGTDITQGRITFAQHVFRSDGTEPEVKLPSPHSPAHFAILERQRAGPDETLRIPNPRDAEKGMKPKRVEDDAAPEPEDERDGSIPHIHVNGGANNLADGIGNNVHRPQTIKIEEPERPRDTERTVKNEIADEAEVIGRTIFPFSLRKPKKFFKGTSSDNGEGSSSDNPLARVRSKTFDTIRTALTREKVEDMPYLSFTPTMGRNSAFPGLTIEQREELGGIEYRSLRTLAVILLCYFWGFSLFAITCFLPWIYTSSNAKYAAIVENSGVSKAWWGVFTANSAFNDLGLTLTPDSMNSFNDASFILLIMSFLIIIGNTGFPIMLRVVIWILSKIVPKRTGLWEELRFLLDHPRRCFTLLFPAGATWWLFIILIGLNVLDLLFFVLLDLNDNAVSHLPVHVRIVDGIFQAASTRTAGFSVVNISLLHPAVQVSYMIMMYISVFPIAISIRRTNVYEERSLGVYHSPDEDMEGTNENSAWSYVGTHLRRQLSFDLWYVFLGLFILAITEGKRIQNKDFDVYSVLFEIVSAYGTVGLSLGYPNVNASLCSQFTTGGKLIMIAMQIRGRHRGLPYGLDRAVLLPSESRFEKEAAEAQPVLVRSATAASTGTALSATRSNLRSRRMSTNRGQGIFTQFLHPGPVIPHEDSLTNLSRRSRSFGVDERPPMAEDMRRRNTEPVDDETTDTDSDVITAPPRRVVTTPARPAI</sequence>
<keyword evidence="13" id="KW-1185">Reference proteome</keyword>
<organism evidence="12 13">
    <name type="scientific">Colletotrichum lupini</name>
    <dbReference type="NCBI Taxonomy" id="145971"/>
    <lineage>
        <taxon>Eukaryota</taxon>
        <taxon>Fungi</taxon>
        <taxon>Dikarya</taxon>
        <taxon>Ascomycota</taxon>
        <taxon>Pezizomycotina</taxon>
        <taxon>Sordariomycetes</taxon>
        <taxon>Hypocreomycetidae</taxon>
        <taxon>Glomerellales</taxon>
        <taxon>Glomerellaceae</taxon>
        <taxon>Colletotrichum</taxon>
        <taxon>Colletotrichum acutatum species complex</taxon>
    </lineage>
</organism>
<feature type="compositionally biased region" description="Acidic residues" evidence="11">
    <location>
        <begin position="965"/>
        <end position="975"/>
    </location>
</feature>
<feature type="transmembrane region" description="Helical" evidence="10">
    <location>
        <begin position="520"/>
        <end position="543"/>
    </location>
</feature>
<dbReference type="GeneID" id="73338018"/>
<evidence type="ECO:0000256" key="1">
    <source>
        <dbReference type="ARBA" id="ARBA00004141"/>
    </source>
</evidence>
<feature type="transmembrane region" description="Helical" evidence="10">
    <location>
        <begin position="163"/>
        <end position="186"/>
    </location>
</feature>
<evidence type="ECO:0000313" key="13">
    <source>
        <dbReference type="Proteomes" id="UP000830671"/>
    </source>
</evidence>
<dbReference type="Proteomes" id="UP000830671">
    <property type="component" value="Chromosome 2"/>
</dbReference>
<dbReference type="NCBIfam" id="TIGR00934">
    <property type="entry name" value="2a38euk"/>
    <property type="match status" value="1"/>
</dbReference>
<dbReference type="AlphaFoldDB" id="A0A9Q8SJI3"/>
<dbReference type="InterPro" id="IPR003445">
    <property type="entry name" value="Cat_transpt"/>
</dbReference>
<feature type="region of interest" description="Disordered" evidence="11">
    <location>
        <begin position="334"/>
        <end position="416"/>
    </location>
</feature>
<keyword evidence="6 10" id="KW-0630">Potassium</keyword>
<keyword evidence="9 10" id="KW-0472">Membrane</keyword>
<feature type="compositionally biased region" description="Basic and acidic residues" evidence="11">
    <location>
        <begin position="402"/>
        <end position="416"/>
    </location>
</feature>
<dbReference type="PANTHER" id="PTHR31064">
    <property type="entry name" value="POTASSIUM TRANSPORT PROTEIN DDB_G0292412-RELATED"/>
    <property type="match status" value="1"/>
</dbReference>
<feature type="transmembrane region" description="Helical" evidence="10">
    <location>
        <begin position="594"/>
        <end position="621"/>
    </location>
</feature>
<feature type="region of interest" description="Disordered" evidence="11">
    <location>
        <begin position="940"/>
        <end position="994"/>
    </location>
</feature>
<dbReference type="InterPro" id="IPR004773">
    <property type="entry name" value="K/Na_transp_Trk1/HKT1"/>
</dbReference>
<comment type="similarity">
    <text evidence="2 10">Belongs to the TrkH potassium transport family.</text>
</comment>
<keyword evidence="8 10" id="KW-0406">Ion transport</keyword>
<dbReference type="GO" id="GO:0140107">
    <property type="term" value="F:high-affinity potassium ion transmembrane transporter activity"/>
    <property type="evidence" value="ECO:0007669"/>
    <property type="project" value="TreeGrafter"/>
</dbReference>
<comment type="subcellular location">
    <subcellularLocation>
        <location evidence="1">Membrane</location>
        <topology evidence="1">Multi-pass membrane protein</topology>
    </subcellularLocation>
</comment>
<keyword evidence="7 10" id="KW-1133">Transmembrane helix</keyword>
<evidence type="ECO:0000256" key="7">
    <source>
        <dbReference type="ARBA" id="ARBA00022989"/>
    </source>
</evidence>
<protein>
    <recommendedName>
        <fullName evidence="10">Potassium transport protein</fullName>
    </recommendedName>
</protein>
<accession>A0A9Q8SJI3</accession>
<evidence type="ECO:0000256" key="3">
    <source>
        <dbReference type="ARBA" id="ARBA00022448"/>
    </source>
</evidence>
<keyword evidence="3 10" id="KW-0813">Transport</keyword>
<feature type="transmembrane region" description="Helical" evidence="10">
    <location>
        <begin position="779"/>
        <end position="796"/>
    </location>
</feature>
<reference evidence="12" key="1">
    <citation type="journal article" date="2021" name="Mol. Plant Microbe Interact.">
        <title>Complete Genome Sequence of the Plant-Pathogenic Fungus Colletotrichum lupini.</title>
        <authorList>
            <person name="Baroncelli R."/>
            <person name="Pensec F."/>
            <person name="Da Lio D."/>
            <person name="Boufleur T."/>
            <person name="Vicente I."/>
            <person name="Sarrocco S."/>
            <person name="Picot A."/>
            <person name="Baraldi E."/>
            <person name="Sukno S."/>
            <person name="Thon M."/>
            <person name="Le Floch G."/>
        </authorList>
    </citation>
    <scope>NUCLEOTIDE SEQUENCE</scope>
    <source>
        <strain evidence="12">IMI 504893</strain>
    </source>
</reference>
<feature type="compositionally biased region" description="Basic and acidic residues" evidence="11">
    <location>
        <begin position="212"/>
        <end position="221"/>
    </location>
</feature>
<feature type="transmembrane region" description="Helical" evidence="10">
    <location>
        <begin position="721"/>
        <end position="738"/>
    </location>
</feature>
<proteinExistence type="inferred from homology"/>
<evidence type="ECO:0000256" key="10">
    <source>
        <dbReference type="PIRNR" id="PIRNR002450"/>
    </source>
</evidence>
<evidence type="ECO:0000256" key="4">
    <source>
        <dbReference type="ARBA" id="ARBA00022538"/>
    </source>
</evidence>
<feature type="compositionally biased region" description="Basic and acidic residues" evidence="11">
    <location>
        <begin position="334"/>
        <end position="361"/>
    </location>
</feature>
<dbReference type="GO" id="GO:0030007">
    <property type="term" value="P:intracellular potassium ion homeostasis"/>
    <property type="evidence" value="ECO:0007669"/>
    <property type="project" value="UniProtKB-UniRule"/>
</dbReference>